<feature type="non-terminal residue" evidence="11">
    <location>
        <position position="1"/>
    </location>
</feature>
<organism evidence="11">
    <name type="scientific">Dendroctonus ponderosae</name>
    <name type="common">Mountain pine beetle</name>
    <dbReference type="NCBI Taxonomy" id="77166"/>
    <lineage>
        <taxon>Eukaryota</taxon>
        <taxon>Metazoa</taxon>
        <taxon>Ecdysozoa</taxon>
        <taxon>Arthropoda</taxon>
        <taxon>Hexapoda</taxon>
        <taxon>Insecta</taxon>
        <taxon>Pterygota</taxon>
        <taxon>Neoptera</taxon>
        <taxon>Endopterygota</taxon>
        <taxon>Coleoptera</taxon>
        <taxon>Polyphaga</taxon>
        <taxon>Cucujiformia</taxon>
        <taxon>Curculionidae</taxon>
        <taxon>Scolytinae</taxon>
        <taxon>Dendroctonus</taxon>
    </lineage>
</organism>
<name>N6T546_DENPD</name>
<accession>N6T546</accession>
<evidence type="ECO:0000256" key="3">
    <source>
        <dbReference type="ARBA" id="ARBA00010136"/>
    </source>
</evidence>
<comment type="similarity">
    <text evidence="3">Belongs to the peptidase M1 family.</text>
</comment>
<evidence type="ECO:0000256" key="8">
    <source>
        <dbReference type="ARBA" id="ARBA00022833"/>
    </source>
</evidence>
<dbReference type="GO" id="GO:0008270">
    <property type="term" value="F:zinc ion binding"/>
    <property type="evidence" value="ECO:0007669"/>
    <property type="project" value="InterPro"/>
</dbReference>
<dbReference type="Pfam" id="PF01433">
    <property type="entry name" value="Peptidase_M1"/>
    <property type="match status" value="1"/>
</dbReference>
<dbReference type="PANTHER" id="PTHR11533:SF301">
    <property type="entry name" value="AMINOPEPTIDASE"/>
    <property type="match status" value="1"/>
</dbReference>
<evidence type="ECO:0000256" key="1">
    <source>
        <dbReference type="ARBA" id="ARBA00001947"/>
    </source>
</evidence>
<dbReference type="GO" id="GO:0098552">
    <property type="term" value="C:side of membrane"/>
    <property type="evidence" value="ECO:0007669"/>
    <property type="project" value="UniProtKB-KW"/>
</dbReference>
<gene>
    <name evidence="11" type="ORF">YQE_08076</name>
</gene>
<dbReference type="GO" id="GO:0006508">
    <property type="term" value="P:proteolysis"/>
    <property type="evidence" value="ECO:0007669"/>
    <property type="project" value="UniProtKB-KW"/>
</dbReference>
<evidence type="ECO:0000256" key="9">
    <source>
        <dbReference type="ARBA" id="ARBA00023049"/>
    </source>
</evidence>
<keyword evidence="10" id="KW-0449">Lipoprotein</keyword>
<reference evidence="11" key="1">
    <citation type="journal article" date="2013" name="Genome Biol.">
        <title>Draft genome of the mountain pine beetle, Dendroctonus ponderosae Hopkins, a major forest pest.</title>
        <authorList>
            <person name="Keeling C.I."/>
            <person name="Yuen M.M."/>
            <person name="Liao N.Y."/>
            <person name="Docking T.R."/>
            <person name="Chan S.K."/>
            <person name="Taylor G.A."/>
            <person name="Palmquist D.L."/>
            <person name="Jackman S.D."/>
            <person name="Nguyen A."/>
            <person name="Li M."/>
            <person name="Henderson H."/>
            <person name="Janes J.K."/>
            <person name="Zhao Y."/>
            <person name="Pandoh P."/>
            <person name="Moore R."/>
            <person name="Sperling F.A."/>
            <person name="Huber D.P."/>
            <person name="Birol I."/>
            <person name="Jones S.J."/>
            <person name="Bohlmann J."/>
        </authorList>
    </citation>
    <scope>NUCLEOTIDE SEQUENCE</scope>
</reference>
<protein>
    <submittedName>
        <fullName evidence="11">Uncharacterized protein</fullName>
    </submittedName>
</protein>
<keyword evidence="5" id="KW-0645">Protease</keyword>
<keyword evidence="9" id="KW-0482">Metalloprotease</keyword>
<dbReference type="InterPro" id="IPR014782">
    <property type="entry name" value="Peptidase_M1_dom"/>
</dbReference>
<dbReference type="Gene3D" id="1.10.390.10">
    <property type="entry name" value="Neutral Protease Domain 2"/>
    <property type="match status" value="1"/>
</dbReference>
<dbReference type="AlphaFoldDB" id="N6T546"/>
<dbReference type="InterPro" id="IPR050344">
    <property type="entry name" value="Peptidase_M1_aminopeptidases"/>
</dbReference>
<dbReference type="HOGENOM" id="CLU_134180_0_0_1"/>
<dbReference type="PANTHER" id="PTHR11533">
    <property type="entry name" value="PROTEASE M1 ZINC METALLOPROTEASE"/>
    <property type="match status" value="1"/>
</dbReference>
<dbReference type="GO" id="GO:0005886">
    <property type="term" value="C:plasma membrane"/>
    <property type="evidence" value="ECO:0007669"/>
    <property type="project" value="UniProtKB-SubCell"/>
</dbReference>
<keyword evidence="7" id="KW-0378">Hydrolase</keyword>
<keyword evidence="6" id="KW-0479">Metal-binding</keyword>
<dbReference type="MEROPS" id="M01.013"/>
<dbReference type="GO" id="GO:0043171">
    <property type="term" value="P:peptide catabolic process"/>
    <property type="evidence" value="ECO:0007669"/>
    <property type="project" value="TreeGrafter"/>
</dbReference>
<dbReference type="SUPFAM" id="SSF55486">
    <property type="entry name" value="Metalloproteases ('zincins'), catalytic domain"/>
    <property type="match status" value="1"/>
</dbReference>
<dbReference type="InterPro" id="IPR001930">
    <property type="entry name" value="Peptidase_M1"/>
</dbReference>
<sequence length="147" mass="16798">MDQIAIPDFTSGAMENWGLVSYREAYLLWSESESSNNYKKTIALVIAHEFAHMWFGNLVTCQWWDYIFLNEGFARYYQYLAGPATKTLSDWELEKHFNVEVVQVALLADSTDSAWALTAESYSASQGDGYRFRASSARSATAKEQQY</sequence>
<dbReference type="InterPro" id="IPR027268">
    <property type="entry name" value="Peptidase_M4/M1_CTD_sf"/>
</dbReference>
<dbReference type="GO" id="GO:0005737">
    <property type="term" value="C:cytoplasm"/>
    <property type="evidence" value="ECO:0007669"/>
    <property type="project" value="TreeGrafter"/>
</dbReference>
<evidence type="ECO:0000313" key="11">
    <source>
        <dbReference type="EMBL" id="ENN75299.1"/>
    </source>
</evidence>
<comment type="subcellular location">
    <subcellularLocation>
        <location evidence="2">Cell membrane</location>
        <topology evidence="2">Lipid-anchor</topology>
        <topology evidence="2">GPI-anchor</topology>
    </subcellularLocation>
</comment>
<evidence type="ECO:0000256" key="5">
    <source>
        <dbReference type="ARBA" id="ARBA00022670"/>
    </source>
</evidence>
<comment type="cofactor">
    <cofactor evidence="1">
        <name>Zn(2+)</name>
        <dbReference type="ChEBI" id="CHEBI:29105"/>
    </cofactor>
</comment>
<dbReference type="GO" id="GO:0042277">
    <property type="term" value="F:peptide binding"/>
    <property type="evidence" value="ECO:0007669"/>
    <property type="project" value="TreeGrafter"/>
</dbReference>
<evidence type="ECO:0000256" key="10">
    <source>
        <dbReference type="ARBA" id="ARBA00023288"/>
    </source>
</evidence>
<keyword evidence="4" id="KW-0336">GPI-anchor</keyword>
<keyword evidence="4" id="KW-0325">Glycoprotein</keyword>
<evidence type="ECO:0000256" key="6">
    <source>
        <dbReference type="ARBA" id="ARBA00022723"/>
    </source>
</evidence>
<keyword evidence="8" id="KW-0862">Zinc</keyword>
<dbReference type="EMBL" id="KB741015">
    <property type="protein sequence ID" value="ENN75299.1"/>
    <property type="molecule type" value="Genomic_DNA"/>
</dbReference>
<keyword evidence="4" id="KW-0472">Membrane</keyword>
<dbReference type="PRINTS" id="PR00756">
    <property type="entry name" value="ALADIPTASE"/>
</dbReference>
<evidence type="ECO:0000256" key="4">
    <source>
        <dbReference type="ARBA" id="ARBA00022622"/>
    </source>
</evidence>
<dbReference type="GO" id="GO:0070006">
    <property type="term" value="F:metalloaminopeptidase activity"/>
    <property type="evidence" value="ECO:0007669"/>
    <property type="project" value="TreeGrafter"/>
</dbReference>
<dbReference type="GO" id="GO:0005615">
    <property type="term" value="C:extracellular space"/>
    <property type="evidence" value="ECO:0007669"/>
    <property type="project" value="TreeGrafter"/>
</dbReference>
<proteinExistence type="inferred from homology"/>
<evidence type="ECO:0000256" key="7">
    <source>
        <dbReference type="ARBA" id="ARBA00022801"/>
    </source>
</evidence>
<evidence type="ECO:0000256" key="2">
    <source>
        <dbReference type="ARBA" id="ARBA00004609"/>
    </source>
</evidence>